<dbReference type="PANTHER" id="PTHR12136">
    <property type="entry name" value="ENHANCED DISEASE RESISTANCE-RELATED"/>
    <property type="match status" value="1"/>
</dbReference>
<dbReference type="OrthoDB" id="9970435at2759"/>
<dbReference type="PANTHER" id="PTHR12136:SF93">
    <property type="entry name" value="ENHANCED DISEASE RESISTANCE-LIKE PROTEIN (DUF1336)"/>
    <property type="match status" value="1"/>
</dbReference>
<evidence type="ECO:0000313" key="3">
    <source>
        <dbReference type="Proteomes" id="UP000030689"/>
    </source>
</evidence>
<dbReference type="KEGG" id="eus:EUTSA_v10005439mg"/>
<keyword evidence="3" id="KW-1185">Reference proteome</keyword>
<dbReference type="eggNOG" id="ENOG502QRMY">
    <property type="taxonomic scope" value="Eukaryota"/>
</dbReference>
<feature type="domain" description="Protein ENHANCED DISEASE RESISTANCE 2 C-terminal" evidence="1">
    <location>
        <begin position="45"/>
        <end position="259"/>
    </location>
</feature>
<reference evidence="2 3" key="1">
    <citation type="journal article" date="2013" name="Front. Plant Sci.">
        <title>The Reference Genome of the Halophytic Plant Eutrema salsugineum.</title>
        <authorList>
            <person name="Yang R."/>
            <person name="Jarvis D.E."/>
            <person name="Chen H."/>
            <person name="Beilstein M.A."/>
            <person name="Grimwood J."/>
            <person name="Jenkins J."/>
            <person name="Shu S."/>
            <person name="Prochnik S."/>
            <person name="Xin M."/>
            <person name="Ma C."/>
            <person name="Schmutz J."/>
            <person name="Wing R.A."/>
            <person name="Mitchell-Olds T."/>
            <person name="Schumaker K.S."/>
            <person name="Wang X."/>
        </authorList>
    </citation>
    <scope>NUCLEOTIDE SEQUENCE [LARGE SCALE GENOMIC DNA]</scope>
</reference>
<evidence type="ECO:0000313" key="2">
    <source>
        <dbReference type="EMBL" id="ESQ32035.1"/>
    </source>
</evidence>
<dbReference type="InterPro" id="IPR045096">
    <property type="entry name" value="EDR2-like"/>
</dbReference>
<dbReference type="AlphaFoldDB" id="V4K3I4"/>
<dbReference type="InterPro" id="IPR009769">
    <property type="entry name" value="EDR2_C"/>
</dbReference>
<protein>
    <recommendedName>
        <fullName evidence="1">Protein ENHANCED DISEASE RESISTANCE 2 C-terminal domain-containing protein</fullName>
    </recommendedName>
</protein>
<dbReference type="Gramene" id="ESQ32035">
    <property type="protein sequence ID" value="ESQ32035"/>
    <property type="gene ID" value="EUTSA_v10005439mg"/>
</dbReference>
<dbReference type="Proteomes" id="UP000030689">
    <property type="component" value="Unassembled WGS sequence"/>
</dbReference>
<evidence type="ECO:0000259" key="1">
    <source>
        <dbReference type="Pfam" id="PF07059"/>
    </source>
</evidence>
<gene>
    <name evidence="2" type="ORF">EUTSA_v10005439mg</name>
</gene>
<dbReference type="OMA" id="PVKEHYH"/>
<accession>V4K3I4</accession>
<dbReference type="EMBL" id="KI517748">
    <property type="protein sequence ID" value="ESQ32035.1"/>
    <property type="molecule type" value="Genomic_DNA"/>
</dbReference>
<dbReference type="STRING" id="72664.V4K3I4"/>
<sequence>MRPTKCSSSKPAQTGSIPHVPEWITETLNGGSLRLVDLHTGINGWASPPGSVFSLRSATYFTDKQKSPGGDYLLSPAGVDWLKSTTKLENVLARPDNRVAHALKKAQSRVKSLNSFIFAVNFQVPSKEPYSCVFYFATEDQIPSDSVLRHLIDGDESFCNERFKVVSRVVEGPWVVKSAAGSFGAFVAGKTVRCSYYRGDNYLEIDIDLGSSAIMRALLRLSLGCITSLTVDVGFVVEAQTEDELPERLIGACRICHMELSSAFVVDDSKKPLGMMGSAKANDDDDEV</sequence>
<dbReference type="Pfam" id="PF07059">
    <property type="entry name" value="EDR2_C"/>
    <property type="match status" value="1"/>
</dbReference>
<organism evidence="2 3">
    <name type="scientific">Eutrema salsugineum</name>
    <name type="common">Saltwater cress</name>
    <name type="synonym">Sisymbrium salsugineum</name>
    <dbReference type="NCBI Taxonomy" id="72664"/>
    <lineage>
        <taxon>Eukaryota</taxon>
        <taxon>Viridiplantae</taxon>
        <taxon>Streptophyta</taxon>
        <taxon>Embryophyta</taxon>
        <taxon>Tracheophyta</taxon>
        <taxon>Spermatophyta</taxon>
        <taxon>Magnoliopsida</taxon>
        <taxon>eudicotyledons</taxon>
        <taxon>Gunneridae</taxon>
        <taxon>Pentapetalae</taxon>
        <taxon>rosids</taxon>
        <taxon>malvids</taxon>
        <taxon>Brassicales</taxon>
        <taxon>Brassicaceae</taxon>
        <taxon>Eutremeae</taxon>
        <taxon>Eutrema</taxon>
    </lineage>
</organism>
<proteinExistence type="predicted"/>
<name>V4K3I4_EUTSA</name>